<dbReference type="Proteomes" id="UP001430848">
    <property type="component" value="Unassembled WGS sequence"/>
</dbReference>
<accession>A0ABR1P399</accession>
<evidence type="ECO:0000313" key="2">
    <source>
        <dbReference type="EMBL" id="KAK7725314.1"/>
    </source>
</evidence>
<feature type="region of interest" description="Disordered" evidence="1">
    <location>
        <begin position="1"/>
        <end position="27"/>
    </location>
</feature>
<feature type="region of interest" description="Disordered" evidence="1">
    <location>
        <begin position="78"/>
        <end position="99"/>
    </location>
</feature>
<dbReference type="EMBL" id="JAKNSF020000050">
    <property type="protein sequence ID" value="KAK7725314.1"/>
    <property type="molecule type" value="Genomic_DNA"/>
</dbReference>
<evidence type="ECO:0000256" key="1">
    <source>
        <dbReference type="SAM" id="MobiDB-lite"/>
    </source>
</evidence>
<feature type="compositionally biased region" description="Basic residues" evidence="1">
    <location>
        <begin position="139"/>
        <end position="150"/>
    </location>
</feature>
<gene>
    <name evidence="2" type="ORF">SLS63_008176</name>
</gene>
<proteinExistence type="predicted"/>
<name>A0ABR1P399_DIAER</name>
<comment type="caution">
    <text evidence="2">The sequence shown here is derived from an EMBL/GenBank/DDBJ whole genome shotgun (WGS) entry which is preliminary data.</text>
</comment>
<reference evidence="2 3" key="1">
    <citation type="submission" date="2024-02" db="EMBL/GenBank/DDBJ databases">
        <title>De novo assembly and annotation of 12 fungi associated with fruit tree decline syndrome in Ontario, Canada.</title>
        <authorList>
            <person name="Sulman M."/>
            <person name="Ellouze W."/>
            <person name="Ilyukhin E."/>
        </authorList>
    </citation>
    <scope>NUCLEOTIDE SEQUENCE [LARGE SCALE GENOMIC DNA]</scope>
    <source>
        <strain evidence="2 3">M169</strain>
    </source>
</reference>
<evidence type="ECO:0000313" key="3">
    <source>
        <dbReference type="Proteomes" id="UP001430848"/>
    </source>
</evidence>
<sequence length="163" mass="18391">MNSRKNYAKKRLAKRGDKGGREPPDNTKKRVYCYYVDLDTEKACTSSYTQLGTLKGHFAKEHPTATWDKTRVTWKVGKDNDADEQPVIEAPSEAPGKSISKLVPHSKVVPTDYIYLDDYAGEDDETPQDTAASYQRTAARAKPKPRKRHAQSALYEKRAKPSD</sequence>
<organism evidence="2 3">
    <name type="scientific">Diaporthe eres</name>
    <name type="common">Phomopsis oblonga</name>
    <dbReference type="NCBI Taxonomy" id="83184"/>
    <lineage>
        <taxon>Eukaryota</taxon>
        <taxon>Fungi</taxon>
        <taxon>Dikarya</taxon>
        <taxon>Ascomycota</taxon>
        <taxon>Pezizomycotina</taxon>
        <taxon>Sordariomycetes</taxon>
        <taxon>Sordariomycetidae</taxon>
        <taxon>Diaporthales</taxon>
        <taxon>Diaporthaceae</taxon>
        <taxon>Diaporthe</taxon>
        <taxon>Diaporthe eres species complex</taxon>
    </lineage>
</organism>
<feature type="compositionally biased region" description="Basic residues" evidence="1">
    <location>
        <begin position="1"/>
        <end position="13"/>
    </location>
</feature>
<protein>
    <recommendedName>
        <fullName evidence="4">C2H2-type domain-containing protein</fullName>
    </recommendedName>
</protein>
<evidence type="ECO:0008006" key="4">
    <source>
        <dbReference type="Google" id="ProtNLM"/>
    </source>
</evidence>
<keyword evidence="3" id="KW-1185">Reference proteome</keyword>
<feature type="region of interest" description="Disordered" evidence="1">
    <location>
        <begin position="119"/>
        <end position="163"/>
    </location>
</feature>
<feature type="compositionally biased region" description="Basic and acidic residues" evidence="1">
    <location>
        <begin position="14"/>
        <end position="27"/>
    </location>
</feature>